<dbReference type="EMBL" id="JAXIOK010000022">
    <property type="protein sequence ID" value="KAK4744769.1"/>
    <property type="molecule type" value="Genomic_DNA"/>
</dbReference>
<evidence type="ECO:0000313" key="3">
    <source>
        <dbReference type="Proteomes" id="UP001345219"/>
    </source>
</evidence>
<name>A0AAN7GME7_9MYRT</name>
<evidence type="ECO:0000313" key="2">
    <source>
        <dbReference type="EMBL" id="KAK4744769.1"/>
    </source>
</evidence>
<evidence type="ECO:0000256" key="1">
    <source>
        <dbReference type="SAM" id="Phobius"/>
    </source>
</evidence>
<feature type="transmembrane region" description="Helical" evidence="1">
    <location>
        <begin position="21"/>
        <end position="42"/>
    </location>
</feature>
<sequence>MIRVPQHHFVPLASPGKLPSFFWLLFFPPYSSDCPVAVGFSPSKLVRILIWLVVALAELLGGALSTNLVALSTALLNSATWKWERLKPAYESF</sequence>
<accession>A0AAN7GME7</accession>
<keyword evidence="3" id="KW-1185">Reference proteome</keyword>
<proteinExistence type="predicted"/>
<comment type="caution">
    <text evidence="2">The sequence shown here is derived from an EMBL/GenBank/DDBJ whole genome shotgun (WGS) entry which is preliminary data.</text>
</comment>
<feature type="transmembrane region" description="Helical" evidence="1">
    <location>
        <begin position="48"/>
        <end position="76"/>
    </location>
</feature>
<protein>
    <submittedName>
        <fullName evidence="2">Uncharacterized protein</fullName>
    </submittedName>
</protein>
<dbReference type="Proteomes" id="UP001345219">
    <property type="component" value="Chromosome 9"/>
</dbReference>
<dbReference type="AlphaFoldDB" id="A0AAN7GME7"/>
<keyword evidence="1" id="KW-0812">Transmembrane</keyword>
<reference evidence="2 3" key="1">
    <citation type="journal article" date="2023" name="Hortic Res">
        <title>Pangenome of water caltrop reveals structural variations and asymmetric subgenome divergence after allopolyploidization.</title>
        <authorList>
            <person name="Zhang X."/>
            <person name="Chen Y."/>
            <person name="Wang L."/>
            <person name="Yuan Y."/>
            <person name="Fang M."/>
            <person name="Shi L."/>
            <person name="Lu R."/>
            <person name="Comes H.P."/>
            <person name="Ma Y."/>
            <person name="Chen Y."/>
            <person name="Huang G."/>
            <person name="Zhou Y."/>
            <person name="Zheng Z."/>
            <person name="Qiu Y."/>
        </authorList>
    </citation>
    <scope>NUCLEOTIDE SEQUENCE [LARGE SCALE GENOMIC DNA]</scope>
    <source>
        <tissue evidence="2">Roots</tissue>
    </source>
</reference>
<organism evidence="2 3">
    <name type="scientific">Trapa incisa</name>
    <dbReference type="NCBI Taxonomy" id="236973"/>
    <lineage>
        <taxon>Eukaryota</taxon>
        <taxon>Viridiplantae</taxon>
        <taxon>Streptophyta</taxon>
        <taxon>Embryophyta</taxon>
        <taxon>Tracheophyta</taxon>
        <taxon>Spermatophyta</taxon>
        <taxon>Magnoliopsida</taxon>
        <taxon>eudicotyledons</taxon>
        <taxon>Gunneridae</taxon>
        <taxon>Pentapetalae</taxon>
        <taxon>rosids</taxon>
        <taxon>malvids</taxon>
        <taxon>Myrtales</taxon>
        <taxon>Lythraceae</taxon>
        <taxon>Trapa</taxon>
    </lineage>
</organism>
<keyword evidence="1" id="KW-1133">Transmembrane helix</keyword>
<keyword evidence="1" id="KW-0472">Membrane</keyword>
<gene>
    <name evidence="2" type="ORF">SAY87_011081</name>
</gene>